<proteinExistence type="predicted"/>
<dbReference type="CDD" id="cd02440">
    <property type="entry name" value="AdoMet_MTases"/>
    <property type="match status" value="1"/>
</dbReference>
<feature type="domain" description="Methyltransferase" evidence="3">
    <location>
        <begin position="35"/>
        <end position="130"/>
    </location>
</feature>
<keyword evidence="1 4" id="KW-0489">Methyltransferase</keyword>
<accession>A0A212JTP4</accession>
<evidence type="ECO:0000259" key="3">
    <source>
        <dbReference type="Pfam" id="PF13649"/>
    </source>
</evidence>
<name>A0A212JTP4_9DELT</name>
<dbReference type="GO" id="GO:0032259">
    <property type="term" value="P:methylation"/>
    <property type="evidence" value="ECO:0007669"/>
    <property type="project" value="UniProtKB-KW"/>
</dbReference>
<dbReference type="AlphaFoldDB" id="A0A212JTP4"/>
<evidence type="ECO:0000313" key="4">
    <source>
        <dbReference type="EMBL" id="SBW02747.1"/>
    </source>
</evidence>
<sequence length="236" mass="25625">MGFYEELSRYYDEIFPVDAGEMRFVSGFLAGKRDVLDIGCGTGNKTVLLSDSARITGVDADPGMIARARADNARPGITYEILDMAALGERFSPASFDGAVCLGNTLVHLTDPAAIRGLCASVRRLLAPGGVFVCQILNYGRILDNAVTKLPVIETPNTRFSRFYTAKGDLLLFRTELYLKANGQSLKNETPLYPLRPESLEAMLAATGFSGLEQYGSYQGDPFRKDSFVIIVAATA</sequence>
<dbReference type="GO" id="GO:0008168">
    <property type="term" value="F:methyltransferase activity"/>
    <property type="evidence" value="ECO:0007669"/>
    <property type="project" value="UniProtKB-KW"/>
</dbReference>
<evidence type="ECO:0000256" key="1">
    <source>
        <dbReference type="ARBA" id="ARBA00022603"/>
    </source>
</evidence>
<keyword evidence="2 4" id="KW-0808">Transferase</keyword>
<dbReference type="Pfam" id="PF13649">
    <property type="entry name" value="Methyltransf_25"/>
    <property type="match status" value="1"/>
</dbReference>
<dbReference type="SUPFAM" id="SSF53335">
    <property type="entry name" value="S-adenosyl-L-methionine-dependent methyltransferases"/>
    <property type="match status" value="1"/>
</dbReference>
<organism evidence="4">
    <name type="scientific">uncultured delta proteobacterium</name>
    <dbReference type="NCBI Taxonomy" id="34034"/>
    <lineage>
        <taxon>Bacteria</taxon>
        <taxon>Deltaproteobacteria</taxon>
        <taxon>environmental samples</taxon>
    </lineage>
</organism>
<protein>
    <submittedName>
        <fullName evidence="4">Putative Methyltransferase type 11</fullName>
    </submittedName>
</protein>
<dbReference type="InterPro" id="IPR041698">
    <property type="entry name" value="Methyltransf_25"/>
</dbReference>
<reference evidence="4" key="1">
    <citation type="submission" date="2016-04" db="EMBL/GenBank/DDBJ databases">
        <authorList>
            <person name="Evans L.H."/>
            <person name="Alamgir A."/>
            <person name="Owens N."/>
            <person name="Weber N.D."/>
            <person name="Virtaneva K."/>
            <person name="Barbian K."/>
            <person name="Babar A."/>
            <person name="Rosenke K."/>
        </authorList>
    </citation>
    <scope>NUCLEOTIDE SEQUENCE</scope>
    <source>
        <strain evidence="4">86</strain>
    </source>
</reference>
<dbReference type="InterPro" id="IPR029063">
    <property type="entry name" value="SAM-dependent_MTases_sf"/>
</dbReference>
<dbReference type="PANTHER" id="PTHR43861">
    <property type="entry name" value="TRANS-ACONITATE 2-METHYLTRANSFERASE-RELATED"/>
    <property type="match status" value="1"/>
</dbReference>
<dbReference type="EMBL" id="FLUQ01000002">
    <property type="protein sequence ID" value="SBW02747.1"/>
    <property type="molecule type" value="Genomic_DNA"/>
</dbReference>
<gene>
    <name evidence="4" type="ORF">KL86DPRO_20025</name>
</gene>
<dbReference type="Gene3D" id="3.40.50.150">
    <property type="entry name" value="Vaccinia Virus protein VP39"/>
    <property type="match status" value="1"/>
</dbReference>
<dbReference type="PANTHER" id="PTHR43861:SF1">
    <property type="entry name" value="TRANS-ACONITATE 2-METHYLTRANSFERASE"/>
    <property type="match status" value="1"/>
</dbReference>
<evidence type="ECO:0000256" key="2">
    <source>
        <dbReference type="ARBA" id="ARBA00022679"/>
    </source>
</evidence>